<keyword evidence="2" id="KW-1185">Reference proteome</keyword>
<dbReference type="AlphaFoldDB" id="A0A0B5EXQ1"/>
<evidence type="ECO:0000313" key="1">
    <source>
        <dbReference type="EMBL" id="AJE86619.1"/>
    </source>
</evidence>
<proteinExistence type="predicted"/>
<sequence length="38" mass="4428">MALSHPSAYCRKVFDNADRWARVSRRGHQLVKTVRLSD</sequence>
<accession>A0A0B5EXQ1</accession>
<dbReference type="KEGG" id="sals:SLNWT_6243"/>
<dbReference type="EMBL" id="CP010519">
    <property type="protein sequence ID" value="AJE86619.1"/>
    <property type="molecule type" value="Genomic_DNA"/>
</dbReference>
<protein>
    <submittedName>
        <fullName evidence="1">Uncharacterized protein</fullName>
    </submittedName>
</protein>
<reference evidence="1 2" key="1">
    <citation type="submission" date="2015-01" db="EMBL/GenBank/DDBJ databases">
        <title>Enhanced salinomycin production by adjusting the supply of polyketide extender units in Streptomyce albus DSM 41398.</title>
        <authorList>
            <person name="Lu C."/>
        </authorList>
    </citation>
    <scope>NUCLEOTIDE SEQUENCE [LARGE SCALE GENOMIC DNA]</scope>
    <source>
        <strain evidence="2">ATCC 21838 / DSM 41398 / FERM P-419 / JCM 4703 / NBRC 107858</strain>
    </source>
</reference>
<evidence type="ECO:0000313" key="2">
    <source>
        <dbReference type="Proteomes" id="UP000031523"/>
    </source>
</evidence>
<dbReference type="Proteomes" id="UP000031523">
    <property type="component" value="Chromosome"/>
</dbReference>
<name>A0A0B5EXQ1_STRA4</name>
<gene>
    <name evidence="1" type="ORF">SLNWT_6243</name>
</gene>
<organism evidence="1 2">
    <name type="scientific">Streptomyces albus (strain ATCC 21838 / DSM 41398 / FERM P-419 / JCM 4703 / NBRC 107858)</name>
    <dbReference type="NCBI Taxonomy" id="1081613"/>
    <lineage>
        <taxon>Bacteria</taxon>
        <taxon>Bacillati</taxon>
        <taxon>Actinomycetota</taxon>
        <taxon>Actinomycetes</taxon>
        <taxon>Kitasatosporales</taxon>
        <taxon>Streptomycetaceae</taxon>
        <taxon>Streptomyces</taxon>
    </lineage>
</organism>